<dbReference type="EMBL" id="JACQPB010000033">
    <property type="protein sequence ID" value="MBI4210366.1"/>
    <property type="molecule type" value="Genomic_DNA"/>
</dbReference>
<sequence length="219" mass="25589">MFLAKLKLYHNDCPIVNRCVKFRTDVVSYPGHHYTNGGKEYVTTFCKFRDAEEETRKKYLKDLKADPQCTRLDVWGTNFLYEYDLGKEGEHVMLYYKYSMTFVEPTLNSQDGHEYWSVAATDKETIHDFFSQLKAHMDTAKIVYVREENDVDFAFPLVTQKLSKTQKKVLKLALEKGYYNFPRKCDLKDIARASGTSIATAQEHLRRAEAKILNQRLVI</sequence>
<proteinExistence type="predicted"/>
<protein>
    <submittedName>
        <fullName evidence="2">Helix-turn-helix domain-containing protein</fullName>
    </submittedName>
</protein>
<evidence type="ECO:0000259" key="1">
    <source>
        <dbReference type="Pfam" id="PF04967"/>
    </source>
</evidence>
<dbReference type="PANTHER" id="PTHR34236:SF1">
    <property type="entry name" value="DIMETHYL SULFOXIDE REDUCTASE TRANSCRIPTIONAL ACTIVATOR"/>
    <property type="match status" value="1"/>
</dbReference>
<feature type="domain" description="HTH bat-type" evidence="1">
    <location>
        <begin position="162"/>
        <end position="213"/>
    </location>
</feature>
<evidence type="ECO:0000313" key="2">
    <source>
        <dbReference type="EMBL" id="MBI4210366.1"/>
    </source>
</evidence>
<reference evidence="2" key="1">
    <citation type="submission" date="2020-07" db="EMBL/GenBank/DDBJ databases">
        <title>Huge and variable diversity of episymbiotic CPR bacteria and DPANN archaea in groundwater ecosystems.</title>
        <authorList>
            <person name="He C.Y."/>
            <person name="Keren R."/>
            <person name="Whittaker M."/>
            <person name="Farag I.F."/>
            <person name="Doudna J."/>
            <person name="Cate J.H.D."/>
            <person name="Banfield J.F."/>
        </authorList>
    </citation>
    <scope>NUCLEOTIDE SEQUENCE</scope>
    <source>
        <strain evidence="2">NC_groundwater_1296_Ag_S-0.2um_52_80</strain>
    </source>
</reference>
<organism evidence="2 3">
    <name type="scientific">Candidatus Iainarchaeum sp</name>
    <dbReference type="NCBI Taxonomy" id="3101447"/>
    <lineage>
        <taxon>Archaea</taxon>
        <taxon>Candidatus Iainarchaeota</taxon>
        <taxon>Candidatus Iainarchaeia</taxon>
        <taxon>Candidatus Iainarchaeales</taxon>
        <taxon>Candidatus Iainarchaeaceae</taxon>
        <taxon>Candidatus Iainarchaeum</taxon>
    </lineage>
</organism>
<evidence type="ECO:0000313" key="3">
    <source>
        <dbReference type="Proteomes" id="UP000732298"/>
    </source>
</evidence>
<accession>A0A8T3YM37</accession>
<dbReference type="Proteomes" id="UP000732298">
    <property type="component" value="Unassembled WGS sequence"/>
</dbReference>
<dbReference type="Pfam" id="PF04967">
    <property type="entry name" value="HTH_10"/>
    <property type="match status" value="1"/>
</dbReference>
<comment type="caution">
    <text evidence="2">The sequence shown here is derived from an EMBL/GenBank/DDBJ whole genome shotgun (WGS) entry which is preliminary data.</text>
</comment>
<dbReference type="AlphaFoldDB" id="A0A8T3YM37"/>
<dbReference type="PANTHER" id="PTHR34236">
    <property type="entry name" value="DIMETHYL SULFOXIDE REDUCTASE TRANSCRIPTIONAL ACTIVATOR"/>
    <property type="match status" value="1"/>
</dbReference>
<gene>
    <name evidence="2" type="ORF">HY544_02560</name>
</gene>
<dbReference type="InterPro" id="IPR007050">
    <property type="entry name" value="HTH_bacterioopsin"/>
</dbReference>
<name>A0A8T3YM37_9ARCH</name>